<dbReference type="eggNOG" id="ENOG5032YEY">
    <property type="taxonomic scope" value="Bacteria"/>
</dbReference>
<name>A3XI68_LEEBM</name>
<sequence length="121" mass="14367">MQLLFVYNARSGKLNAFFDSVHKIMSPSTYSCRLCTLTHDAFQERSLWKDFRENSGIEMLFFHRDEFLQKYGEVLEAKFSYPVILRKTEERLEVFMTKEELNALSSETELIKRINARIKTL</sequence>
<dbReference type="HOGENOM" id="CLU_157878_0_0_10"/>
<dbReference type="RefSeq" id="WP_009781504.1">
    <property type="nucleotide sequence ID" value="NZ_CH672395.1"/>
</dbReference>
<accession>A3XI68</accession>
<evidence type="ECO:0000313" key="1">
    <source>
        <dbReference type="EMBL" id="EAQ51025.1"/>
    </source>
</evidence>
<dbReference type="EMBL" id="AANC01000001">
    <property type="protein sequence ID" value="EAQ51025.1"/>
    <property type="molecule type" value="Genomic_DNA"/>
</dbReference>
<keyword evidence="2" id="KW-1185">Reference proteome</keyword>
<evidence type="ECO:0000313" key="2">
    <source>
        <dbReference type="Proteomes" id="UP000001601"/>
    </source>
</evidence>
<proteinExistence type="predicted"/>
<protein>
    <recommendedName>
        <fullName evidence="3">GTPase EngB</fullName>
    </recommendedName>
</protein>
<dbReference type="AlphaFoldDB" id="A3XI68"/>
<evidence type="ECO:0008006" key="3">
    <source>
        <dbReference type="Google" id="ProtNLM"/>
    </source>
</evidence>
<dbReference type="Proteomes" id="UP000001601">
    <property type="component" value="Unassembled WGS sequence"/>
</dbReference>
<comment type="caution">
    <text evidence="1">The sequence shown here is derived from an EMBL/GenBank/DDBJ whole genome shotgun (WGS) entry which is preliminary data.</text>
</comment>
<gene>
    <name evidence="1" type="ORF">MED217_15820</name>
</gene>
<reference evidence="1 2" key="1">
    <citation type="journal article" date="2007" name="Nature">
        <title>Light stimulates growth of proteorhodopsin-containing marine Flavobacteria.</title>
        <authorList>
            <person name="Gomez-Consarnau L."/>
            <person name="Gonzalez J.M."/>
            <person name="Coll-Llado M."/>
            <person name="Gourdon P."/>
            <person name="Pascher T."/>
            <person name="Neutze R."/>
            <person name="Pedros-Alio C."/>
            <person name="Pinhassi J."/>
        </authorList>
    </citation>
    <scope>NUCLEOTIDE SEQUENCE [LARGE SCALE GENOMIC DNA]</scope>
    <source>
        <strain evidence="1 2">MED217</strain>
    </source>
</reference>
<organism evidence="1 2">
    <name type="scientific">Leeuwenhoekiella blandensis (strain CECT 7118 / CCUG 51940 / KCTC 22103 / MED217)</name>
    <name type="common">Flavobacterium sp. (strain MED217)</name>
    <dbReference type="NCBI Taxonomy" id="398720"/>
    <lineage>
        <taxon>Bacteria</taxon>
        <taxon>Pseudomonadati</taxon>
        <taxon>Bacteroidota</taxon>
        <taxon>Flavobacteriia</taxon>
        <taxon>Flavobacteriales</taxon>
        <taxon>Flavobacteriaceae</taxon>
        <taxon>Leeuwenhoekiella</taxon>
    </lineage>
</organism>
<dbReference type="STRING" id="398720.MED217_15820"/>